<evidence type="ECO:0000313" key="2">
    <source>
        <dbReference type="EMBL" id="AET01069.1"/>
    </source>
</evidence>
<dbReference type="PaxDb" id="3880-AET01069"/>
<evidence type="ECO:0000256" key="1">
    <source>
        <dbReference type="SAM" id="Phobius"/>
    </source>
</evidence>
<dbReference type="OMA" id="NISWIYW"/>
<reference evidence="2 4" key="1">
    <citation type="journal article" date="2011" name="Nature">
        <title>The Medicago genome provides insight into the evolution of rhizobial symbioses.</title>
        <authorList>
            <person name="Young N.D."/>
            <person name="Debelle F."/>
            <person name="Oldroyd G.E."/>
            <person name="Geurts R."/>
            <person name="Cannon S.B."/>
            <person name="Udvardi M.K."/>
            <person name="Benedito V.A."/>
            <person name="Mayer K.F."/>
            <person name="Gouzy J."/>
            <person name="Schoof H."/>
            <person name="Van de Peer Y."/>
            <person name="Proost S."/>
            <person name="Cook D.R."/>
            <person name="Meyers B.C."/>
            <person name="Spannagl M."/>
            <person name="Cheung F."/>
            <person name="De Mita S."/>
            <person name="Krishnakumar V."/>
            <person name="Gundlach H."/>
            <person name="Zhou S."/>
            <person name="Mudge J."/>
            <person name="Bharti A.K."/>
            <person name="Murray J.D."/>
            <person name="Naoumkina M.A."/>
            <person name="Rosen B."/>
            <person name="Silverstein K.A."/>
            <person name="Tang H."/>
            <person name="Rombauts S."/>
            <person name="Zhao P.X."/>
            <person name="Zhou P."/>
            <person name="Barbe V."/>
            <person name="Bardou P."/>
            <person name="Bechner M."/>
            <person name="Bellec A."/>
            <person name="Berger A."/>
            <person name="Berges H."/>
            <person name="Bidwell S."/>
            <person name="Bisseling T."/>
            <person name="Choisne N."/>
            <person name="Couloux A."/>
            <person name="Denny R."/>
            <person name="Deshpande S."/>
            <person name="Dai X."/>
            <person name="Doyle J.J."/>
            <person name="Dudez A.M."/>
            <person name="Farmer A.D."/>
            <person name="Fouteau S."/>
            <person name="Franken C."/>
            <person name="Gibelin C."/>
            <person name="Gish J."/>
            <person name="Goldstein S."/>
            <person name="Gonzalez A.J."/>
            <person name="Green P.J."/>
            <person name="Hallab A."/>
            <person name="Hartog M."/>
            <person name="Hua A."/>
            <person name="Humphray S.J."/>
            <person name="Jeong D.H."/>
            <person name="Jing Y."/>
            <person name="Jocker A."/>
            <person name="Kenton S.M."/>
            <person name="Kim D.J."/>
            <person name="Klee K."/>
            <person name="Lai H."/>
            <person name="Lang C."/>
            <person name="Lin S."/>
            <person name="Macmil S.L."/>
            <person name="Magdelenat G."/>
            <person name="Matthews L."/>
            <person name="McCorrison J."/>
            <person name="Monaghan E.L."/>
            <person name="Mun J.H."/>
            <person name="Najar F.Z."/>
            <person name="Nicholson C."/>
            <person name="Noirot C."/>
            <person name="O'Bleness M."/>
            <person name="Paule C.R."/>
            <person name="Poulain J."/>
            <person name="Prion F."/>
            <person name="Qin B."/>
            <person name="Qu C."/>
            <person name="Retzel E.F."/>
            <person name="Riddle C."/>
            <person name="Sallet E."/>
            <person name="Samain S."/>
            <person name="Samson N."/>
            <person name="Sanders I."/>
            <person name="Saurat O."/>
            <person name="Scarpelli C."/>
            <person name="Schiex T."/>
            <person name="Segurens B."/>
            <person name="Severin A.J."/>
            <person name="Sherrier D.J."/>
            <person name="Shi R."/>
            <person name="Sims S."/>
            <person name="Singer S.R."/>
            <person name="Sinharoy S."/>
            <person name="Sterck L."/>
            <person name="Viollet A."/>
            <person name="Wang B.B."/>
            <person name="Wang K."/>
            <person name="Wang M."/>
            <person name="Wang X."/>
            <person name="Warfsmann J."/>
            <person name="Weissenbach J."/>
            <person name="White D.D."/>
            <person name="White J.D."/>
            <person name="Wiley G.B."/>
            <person name="Wincker P."/>
            <person name="Xing Y."/>
            <person name="Yang L."/>
            <person name="Yao Z."/>
            <person name="Ying F."/>
            <person name="Zhai J."/>
            <person name="Zhou L."/>
            <person name="Zuber A."/>
            <person name="Denarie J."/>
            <person name="Dixon R.A."/>
            <person name="May G.D."/>
            <person name="Schwartz D.C."/>
            <person name="Rogers J."/>
            <person name="Quetier F."/>
            <person name="Town C.D."/>
            <person name="Roe B.A."/>
        </authorList>
    </citation>
    <scope>NUCLEOTIDE SEQUENCE [LARGE SCALE GENOMIC DNA]</scope>
    <source>
        <strain evidence="2">A17</strain>
        <strain evidence="3 4">cv. Jemalong A17</strain>
    </source>
</reference>
<dbReference type="EMBL" id="CM001221">
    <property type="protein sequence ID" value="AET01069.1"/>
    <property type="molecule type" value="Genomic_DNA"/>
</dbReference>
<dbReference type="PANTHER" id="PTHR43507:SF21">
    <property type="entry name" value="NAD(P)H-QUINONE OXIDOREDUCTASE CHAIN 4, CHLOROPLASTIC"/>
    <property type="match status" value="1"/>
</dbReference>
<dbReference type="Proteomes" id="UP000002051">
    <property type="component" value="Chromosome 5"/>
</dbReference>
<dbReference type="HOGENOM" id="CLU_130631_1_0_1"/>
<dbReference type="AlphaFoldDB" id="G7KFF2"/>
<feature type="transmembrane region" description="Helical" evidence="1">
    <location>
        <begin position="69"/>
        <end position="90"/>
    </location>
</feature>
<protein>
    <submittedName>
        <fullName evidence="2">NAD(P)H-quinone oxidoreductase chain 4</fullName>
    </submittedName>
</protein>
<keyword evidence="1" id="KW-1133">Transmembrane helix</keyword>
<evidence type="ECO:0000313" key="4">
    <source>
        <dbReference type="Proteomes" id="UP000002051"/>
    </source>
</evidence>
<dbReference type="EnsemblPlants" id="AET01069">
    <property type="protein sequence ID" value="AET01069"/>
    <property type="gene ID" value="MTR_5g099080"/>
</dbReference>
<reference evidence="3" key="3">
    <citation type="submission" date="2015-04" db="UniProtKB">
        <authorList>
            <consortium name="EnsemblPlants"/>
        </authorList>
    </citation>
    <scope>IDENTIFICATION</scope>
    <source>
        <strain evidence="3">cv. Jemalong A17</strain>
    </source>
</reference>
<dbReference type="PANTHER" id="PTHR43507">
    <property type="entry name" value="NADH-UBIQUINONE OXIDOREDUCTASE CHAIN 4"/>
    <property type="match status" value="1"/>
</dbReference>
<name>G7KFF2_MEDTR</name>
<dbReference type="InterPro" id="IPR003918">
    <property type="entry name" value="NADH_UbQ_OxRdtase"/>
</dbReference>
<reference evidence="2 4" key="2">
    <citation type="journal article" date="2014" name="BMC Genomics">
        <title>An improved genome release (version Mt4.0) for the model legume Medicago truncatula.</title>
        <authorList>
            <person name="Tang H."/>
            <person name="Krishnakumar V."/>
            <person name="Bidwell S."/>
            <person name="Rosen B."/>
            <person name="Chan A."/>
            <person name="Zhou S."/>
            <person name="Gentzbittel L."/>
            <person name="Childs K.L."/>
            <person name="Yandell M."/>
            <person name="Gundlach H."/>
            <person name="Mayer K.F."/>
            <person name="Schwartz D.C."/>
            <person name="Town C.D."/>
        </authorList>
    </citation>
    <scope>GENOME REANNOTATION</scope>
    <source>
        <strain evidence="3 4">cv. Jemalong A17</strain>
    </source>
</reference>
<accession>G7KFF2</accession>
<dbReference type="GO" id="GO:0042773">
    <property type="term" value="P:ATP synthesis coupled electron transport"/>
    <property type="evidence" value="ECO:0007669"/>
    <property type="project" value="InterPro"/>
</dbReference>
<organism evidence="2 4">
    <name type="scientific">Medicago truncatula</name>
    <name type="common">Barrel medic</name>
    <name type="synonym">Medicago tribuloides</name>
    <dbReference type="NCBI Taxonomy" id="3880"/>
    <lineage>
        <taxon>Eukaryota</taxon>
        <taxon>Viridiplantae</taxon>
        <taxon>Streptophyta</taxon>
        <taxon>Embryophyta</taxon>
        <taxon>Tracheophyta</taxon>
        <taxon>Spermatophyta</taxon>
        <taxon>Magnoliopsida</taxon>
        <taxon>eudicotyledons</taxon>
        <taxon>Gunneridae</taxon>
        <taxon>Pentapetalae</taxon>
        <taxon>rosids</taxon>
        <taxon>fabids</taxon>
        <taxon>Fabales</taxon>
        <taxon>Fabaceae</taxon>
        <taxon>Papilionoideae</taxon>
        <taxon>50 kb inversion clade</taxon>
        <taxon>NPAAA clade</taxon>
        <taxon>Hologalegina</taxon>
        <taxon>IRL clade</taxon>
        <taxon>Trifolieae</taxon>
        <taxon>Medicago</taxon>
    </lineage>
</organism>
<evidence type="ECO:0000313" key="3">
    <source>
        <dbReference type="EnsemblPlants" id="AET01069"/>
    </source>
</evidence>
<dbReference type="STRING" id="3880.G7KFF2"/>
<proteinExistence type="predicted"/>
<sequence>MLSLVLHEMGAYGLVRINMKLFSHAHSIFSQRDRFTNNISWIYWRCPFFLAKTSYDKLRLLYLDEMDGMAIPMLKIFTIFTILLMIYLALSGMSDFVAELIVFIGIITSQKYLFIMKILS</sequence>
<keyword evidence="1" id="KW-0812">Transmembrane</keyword>
<dbReference type="GO" id="GO:0008137">
    <property type="term" value="F:NADH dehydrogenase (ubiquinone) activity"/>
    <property type="evidence" value="ECO:0007669"/>
    <property type="project" value="InterPro"/>
</dbReference>
<gene>
    <name evidence="2" type="ordered locus">MTR_5g099080</name>
</gene>
<dbReference type="eggNOG" id="KOG4845">
    <property type="taxonomic scope" value="Eukaryota"/>
</dbReference>
<feature type="transmembrane region" description="Helical" evidence="1">
    <location>
        <begin position="96"/>
        <end position="114"/>
    </location>
</feature>
<keyword evidence="1" id="KW-0472">Membrane</keyword>
<keyword evidence="4" id="KW-1185">Reference proteome</keyword>